<evidence type="ECO:0000313" key="3">
    <source>
        <dbReference type="EMBL" id="KAG5212087.1"/>
    </source>
</evidence>
<dbReference type="AlphaFoldDB" id="A0A836AA90"/>
<dbReference type="EMBL" id="JAEMGP010000003">
    <property type="protein sequence ID" value="KAG5212087.1"/>
    <property type="molecule type" value="Genomic_DNA"/>
</dbReference>
<dbReference type="Proteomes" id="UP000664991">
    <property type="component" value="Unassembled WGS sequence"/>
</dbReference>
<sequence>MFYDPCRWTSGVDGGSGGSLSSSSPRRTPALAHPASFSSPTSQSPERKQKPLEKNGQEADLGNGLRTSSSVENIYALGNKGLRYILAKATSLKILNISRKRLLDVNWTFLSFFCCLFHVFLFPAIGTNLSLMQSIETSSDPVLFRLV</sequence>
<comment type="caution">
    <text evidence="3">The sequence shown here is derived from an EMBL/GenBank/DDBJ whole genome shotgun (WGS) entry which is preliminary data.</text>
</comment>
<feature type="compositionally biased region" description="Basic and acidic residues" evidence="1">
    <location>
        <begin position="45"/>
        <end position="57"/>
    </location>
</feature>
<keyword evidence="2" id="KW-0812">Transmembrane</keyword>
<feature type="transmembrane region" description="Helical" evidence="2">
    <location>
        <begin position="105"/>
        <end position="125"/>
    </location>
</feature>
<protein>
    <submittedName>
        <fullName evidence="3">Uncharacterized protein</fullName>
    </submittedName>
</protein>
<keyword evidence="2" id="KW-1133">Transmembrane helix</keyword>
<gene>
    <name evidence="3" type="ORF">JEQ12_014516</name>
</gene>
<reference evidence="3 4" key="1">
    <citation type="submission" date="2020-12" db="EMBL/GenBank/DDBJ databases">
        <title>De novo assembly of Tibetan sheep genome.</title>
        <authorList>
            <person name="Li X."/>
        </authorList>
    </citation>
    <scope>NUCLEOTIDE SEQUENCE [LARGE SCALE GENOMIC DNA]</scope>
    <source>
        <tissue evidence="3">Heart</tissue>
    </source>
</reference>
<proteinExistence type="predicted"/>
<keyword evidence="2" id="KW-0472">Membrane</keyword>
<evidence type="ECO:0000256" key="2">
    <source>
        <dbReference type="SAM" id="Phobius"/>
    </source>
</evidence>
<evidence type="ECO:0000313" key="4">
    <source>
        <dbReference type="Proteomes" id="UP000664991"/>
    </source>
</evidence>
<accession>A0A836AA90</accession>
<name>A0A836AA90_SHEEP</name>
<organism evidence="3 4">
    <name type="scientific">Ovis aries</name>
    <name type="common">Sheep</name>
    <dbReference type="NCBI Taxonomy" id="9940"/>
    <lineage>
        <taxon>Eukaryota</taxon>
        <taxon>Metazoa</taxon>
        <taxon>Chordata</taxon>
        <taxon>Craniata</taxon>
        <taxon>Vertebrata</taxon>
        <taxon>Euteleostomi</taxon>
        <taxon>Mammalia</taxon>
        <taxon>Eutheria</taxon>
        <taxon>Laurasiatheria</taxon>
        <taxon>Artiodactyla</taxon>
        <taxon>Ruminantia</taxon>
        <taxon>Pecora</taxon>
        <taxon>Bovidae</taxon>
        <taxon>Caprinae</taxon>
        <taxon>Ovis</taxon>
    </lineage>
</organism>
<evidence type="ECO:0000256" key="1">
    <source>
        <dbReference type="SAM" id="MobiDB-lite"/>
    </source>
</evidence>
<feature type="region of interest" description="Disordered" evidence="1">
    <location>
        <begin position="1"/>
        <end position="65"/>
    </location>
</feature>